<dbReference type="Gene3D" id="3.40.50.1820">
    <property type="entry name" value="alpha/beta hydrolase"/>
    <property type="match status" value="1"/>
</dbReference>
<dbReference type="InterPro" id="IPR002921">
    <property type="entry name" value="Fungal_lipase-type"/>
</dbReference>
<dbReference type="EMBL" id="ACCR02000003">
    <property type="protein sequence ID" value="EFI84282.1"/>
    <property type="molecule type" value="Genomic_DNA"/>
</dbReference>
<proteinExistence type="predicted"/>
<dbReference type="Proteomes" id="UP000010119">
    <property type="component" value="Unassembled WGS sequence"/>
</dbReference>
<dbReference type="HOGENOM" id="CLU_038370_1_0_9"/>
<keyword evidence="3" id="KW-1185">Reference proteome</keyword>
<evidence type="ECO:0000313" key="2">
    <source>
        <dbReference type="EMBL" id="EFI84282.1"/>
    </source>
</evidence>
<accession>D7UX74</accession>
<evidence type="ECO:0000259" key="1">
    <source>
        <dbReference type="Pfam" id="PF01764"/>
    </source>
</evidence>
<sequence>MSNAYTDDERVQIAKKEYAKLQQSKEVSINNGNTKIGYVSQFNDKKTGEQSYIITNNYVPKTASFRERSKVKEVTILYRGSTGIDKTFSDSKDVFCDWGINDIPTATRINTGKSSAVSAQLKSSSDTLNNVLKDYPNAKIHIYGHSLGSMDGQYALENLKKGELSRINGAYFYQGPNIYATLSAKQKEMVQALNGRHIVFNYIDKRDSIPIGYGAGEPTIGTLLTIDGKPTGSMSDQHMWGGYEFDKDGNLKLDVSGSAKLAKQLTGDRLKNLELLKKKFRKREGSLSLAEKIYLDASEALILTEGMKLTIQSEIQALTEIFQKGKENADKLWQDTLKNAAIIGKHLSTNEILSALEKGNVTEANIRTKPKEDYEKALANLKKMEKNYDALIKQTSAAIKSQIENDKELAAEIGGA</sequence>
<evidence type="ECO:0000313" key="3">
    <source>
        <dbReference type="Proteomes" id="UP000010119"/>
    </source>
</evidence>
<name>D7UX74_LISGR</name>
<gene>
    <name evidence="2" type="ORF">HMPREF0556_10835</name>
</gene>
<dbReference type="eggNOG" id="ENOG5032SA1">
    <property type="taxonomic scope" value="Bacteria"/>
</dbReference>
<dbReference type="RefSeq" id="WP_003757917.1">
    <property type="nucleotide sequence ID" value="NZ_GL538353.1"/>
</dbReference>
<dbReference type="AlphaFoldDB" id="D7UX74"/>
<dbReference type="Pfam" id="PF01764">
    <property type="entry name" value="Lipase_3"/>
    <property type="match status" value="1"/>
</dbReference>
<dbReference type="GO" id="GO:0006629">
    <property type="term" value="P:lipid metabolic process"/>
    <property type="evidence" value="ECO:0007669"/>
    <property type="project" value="InterPro"/>
</dbReference>
<reference evidence="2" key="1">
    <citation type="submission" date="2010-06" db="EMBL/GenBank/DDBJ databases">
        <authorList>
            <person name="Muzny D."/>
            <person name="Qin X."/>
            <person name="Buhay C."/>
            <person name="Dugan-Rocha S."/>
            <person name="Ding Y."/>
            <person name="Chen G."/>
            <person name="Hawes A."/>
            <person name="Holder M."/>
            <person name="Jhangiani S."/>
            <person name="Johnson A."/>
            <person name="Khan Z."/>
            <person name="Li Z."/>
            <person name="Liu W."/>
            <person name="Liu X."/>
            <person name="Perez L."/>
            <person name="Shen H."/>
            <person name="Wang Q."/>
            <person name="Watt J."/>
            <person name="Xi L."/>
            <person name="Xin Y."/>
            <person name="Zhou J."/>
            <person name="Deng J."/>
            <person name="Jiang H."/>
            <person name="Liu Y."/>
            <person name="Qu J."/>
            <person name="Song X.-Z."/>
            <person name="Zhang L."/>
            <person name="Villasana D."/>
            <person name="Johnson A."/>
            <person name="Liu J."/>
            <person name="Liyanage D."/>
            <person name="Lorensuhewa L."/>
            <person name="Robinson T."/>
            <person name="Song A."/>
            <person name="Song B.-B."/>
            <person name="Dinh H."/>
            <person name="Thornton R."/>
            <person name="Coyle M."/>
            <person name="Francisco L."/>
            <person name="Jackson L."/>
            <person name="Javaid M."/>
            <person name="Korchina V."/>
            <person name="Kovar C."/>
            <person name="Mata R."/>
            <person name="Mathew T."/>
            <person name="Ngo R."/>
            <person name="Nguyen L."/>
            <person name="Nguyen N."/>
            <person name="Okwuonu G."/>
            <person name="Ongeri F."/>
            <person name="Pham C."/>
            <person name="Simmons D."/>
            <person name="Wilczek-Boney K."/>
            <person name="Hale W."/>
            <person name="Jakkamsetti A."/>
            <person name="Pham P."/>
            <person name="Ruth R."/>
            <person name="San Lucas F."/>
            <person name="Warren J."/>
            <person name="Zhang J."/>
            <person name="Zhao Z."/>
            <person name="Zhou C."/>
            <person name="Zhu D."/>
            <person name="Lee S."/>
            <person name="Bess C."/>
            <person name="Blankenburg K."/>
            <person name="Forbes L."/>
            <person name="Fu Q."/>
            <person name="Gubbala S."/>
            <person name="Hirani K."/>
            <person name="Jayaseelan J.C."/>
            <person name="Lara F."/>
            <person name="Munidasa M."/>
            <person name="Palculict T."/>
            <person name="Patil S."/>
            <person name="Pu L.-L."/>
            <person name="Saada N."/>
            <person name="Tang L."/>
            <person name="Weissenberger G."/>
            <person name="Zhu Y."/>
            <person name="Hemphill L."/>
            <person name="Shang Y."/>
            <person name="Youmans B."/>
            <person name="Ayvaz T."/>
            <person name="Ross M."/>
            <person name="Santibanez J."/>
            <person name="Aqrawi P."/>
            <person name="Gross S."/>
            <person name="Joshi V."/>
            <person name="Fowler G."/>
            <person name="Nazareth L."/>
            <person name="Reid J."/>
            <person name="Worley K."/>
            <person name="Petrosino J."/>
            <person name="Highlander S."/>
            <person name="Gibbs R."/>
        </authorList>
    </citation>
    <scope>NUCLEOTIDE SEQUENCE [LARGE SCALE GENOMIC DNA]</scope>
    <source>
        <strain evidence="2">DSM 20601</strain>
    </source>
</reference>
<dbReference type="STRING" id="525367.HMPREF0556_10835"/>
<dbReference type="SUPFAM" id="SSF53474">
    <property type="entry name" value="alpha/beta-Hydrolases"/>
    <property type="match status" value="1"/>
</dbReference>
<organism evidence="2 3">
    <name type="scientific">Listeria grayi DSM 20601</name>
    <dbReference type="NCBI Taxonomy" id="525367"/>
    <lineage>
        <taxon>Bacteria</taxon>
        <taxon>Bacillati</taxon>
        <taxon>Bacillota</taxon>
        <taxon>Bacilli</taxon>
        <taxon>Bacillales</taxon>
        <taxon>Listeriaceae</taxon>
        <taxon>Listeria</taxon>
    </lineage>
</organism>
<feature type="domain" description="Fungal lipase-type" evidence="1">
    <location>
        <begin position="76"/>
        <end position="149"/>
    </location>
</feature>
<protein>
    <recommendedName>
        <fullName evidence="1">Fungal lipase-type domain-containing protein</fullName>
    </recommendedName>
</protein>
<dbReference type="InterPro" id="IPR029058">
    <property type="entry name" value="AB_hydrolase_fold"/>
</dbReference>
<comment type="caution">
    <text evidence="2">The sequence shown here is derived from an EMBL/GenBank/DDBJ whole genome shotgun (WGS) entry which is preliminary data.</text>
</comment>